<accession>A0ACC1JG84</accession>
<keyword evidence="2" id="KW-1185">Reference proteome</keyword>
<evidence type="ECO:0000313" key="1">
    <source>
        <dbReference type="EMBL" id="KAJ1950299.1"/>
    </source>
</evidence>
<evidence type="ECO:0000313" key="2">
    <source>
        <dbReference type="Proteomes" id="UP001150603"/>
    </source>
</evidence>
<comment type="caution">
    <text evidence="1">The sequence shown here is derived from an EMBL/GenBank/DDBJ whole genome shotgun (WGS) entry which is preliminary data.</text>
</comment>
<sequence length="698" mass="77077">MAPRESEDRRPANSVSSSVSTTDPHLSRISTPRQYSAINAVPSPQLHTKGSPATAAASLESQSALQPLTGTNSTPRSLEQPSRPHSRLSHAPFTYSGVFEQNAWDSATAATAAEAEAEAAKQGESSSEEEDEESESESESDNESYEGMAVEDINETYDQDLPEYVHNPDPFTQSIFLEEEGVTIHLRGMSGNALAEWVYSILAILSCGVIPLVCRWIPRWKIVWTMQPARLADAETVVVTDEFGAIANVPVQRRFYGGSLESIFGSLTRKGPLQDHNDDIVNNLTMFSHMYYRFVYHPYLEKYLPNACWMDSQWTRAPANIRAGLTYDVRDLRSTIFGDNSIDIEEKSTVRLLFDEVLNPFYMFQAGSVVLWCFDNYYYYATCILVISISGILETLIETKRNTRKIKEMAHFSCPVRILRDGLWRDGIAEDLLPGDVFEVVPSMHTLPCDAVLLEGDCIVNESMLTGESVPVAKTPVVPAVFGKLRLASSTFGADIAKHVLFSGTKLVRVKKTAVGLGGERWLALEPQRTGMPARATAMVLRTGFNTTKGALVRSILFPRPNKFKFYEDSFRFIGVLAIIAMIGFLASISNFLRLGLTAHIITVRALDLITVVVPPALPATMSIGVSFALARLRKQNIFCISPTRINVCGKVNAMCFDKTGTLTEEGLDVLGVRPVDYDACKFTTMQEDPSSLPTGPL</sequence>
<name>A0ACC1JG84_9FUNG</name>
<gene>
    <name evidence="1" type="ORF">FBU59_000746</name>
</gene>
<proteinExistence type="predicted"/>
<dbReference type="EMBL" id="JANBPW010000237">
    <property type="protein sequence ID" value="KAJ1950299.1"/>
    <property type="molecule type" value="Genomic_DNA"/>
</dbReference>
<reference evidence="1" key="1">
    <citation type="submission" date="2022-07" db="EMBL/GenBank/DDBJ databases">
        <title>Phylogenomic reconstructions and comparative analyses of Kickxellomycotina fungi.</title>
        <authorList>
            <person name="Reynolds N.K."/>
            <person name="Stajich J.E."/>
            <person name="Barry K."/>
            <person name="Grigoriev I.V."/>
            <person name="Crous P."/>
            <person name="Smith M.E."/>
        </authorList>
    </citation>
    <scope>NUCLEOTIDE SEQUENCE</scope>
    <source>
        <strain evidence="1">NRRL 5244</strain>
    </source>
</reference>
<feature type="non-terminal residue" evidence="1">
    <location>
        <position position="698"/>
    </location>
</feature>
<dbReference type="Proteomes" id="UP001150603">
    <property type="component" value="Unassembled WGS sequence"/>
</dbReference>
<organism evidence="1 2">
    <name type="scientific">Linderina macrospora</name>
    <dbReference type="NCBI Taxonomy" id="4868"/>
    <lineage>
        <taxon>Eukaryota</taxon>
        <taxon>Fungi</taxon>
        <taxon>Fungi incertae sedis</taxon>
        <taxon>Zoopagomycota</taxon>
        <taxon>Kickxellomycotina</taxon>
        <taxon>Kickxellomycetes</taxon>
        <taxon>Kickxellales</taxon>
        <taxon>Kickxellaceae</taxon>
        <taxon>Linderina</taxon>
    </lineage>
</organism>
<protein>
    <submittedName>
        <fullName evidence="1">Uncharacterized protein</fullName>
    </submittedName>
</protein>